<dbReference type="EMBL" id="UYRX01001352">
    <property type="protein sequence ID" value="VDK89290.1"/>
    <property type="molecule type" value="Genomic_DNA"/>
</dbReference>
<proteinExistence type="predicted"/>
<dbReference type="OrthoDB" id="5858931at2759"/>
<feature type="region of interest" description="Disordered" evidence="1">
    <location>
        <begin position="106"/>
        <end position="196"/>
    </location>
</feature>
<feature type="compositionally biased region" description="Basic and acidic residues" evidence="1">
    <location>
        <begin position="145"/>
        <end position="178"/>
    </location>
</feature>
<reference evidence="4 5" key="1">
    <citation type="submission" date="2018-08" db="EMBL/GenBank/DDBJ databases">
        <authorList>
            <person name="Laetsch R D."/>
            <person name="Stevens L."/>
            <person name="Kumar S."/>
            <person name="Blaxter L. M."/>
        </authorList>
    </citation>
    <scope>NUCLEOTIDE SEQUENCE [LARGE SCALE GENOMIC DNA]</scope>
</reference>
<feature type="compositionally biased region" description="Polar residues" evidence="1">
    <location>
        <begin position="181"/>
        <end position="196"/>
    </location>
</feature>
<sequence length="196" mass="22237">MQSSYALGLAVLTMATAPKILDALSGDVDTEFGAAFAAYLSGFISNWLFTLVLWHHYWYIEQKLKATSLKHVPLNGYCCKDIKRKDRNECEKCGEEKHAGTACTSEVSSSSEYNKREEREHDETTCGSEAVPVESQPDVQASGRESPDLRRKRWDTPHSNRAFELRVRFMKEKKKKMEAMQNASRETQNGNGHPPF</sequence>
<dbReference type="Proteomes" id="UP000277928">
    <property type="component" value="Unassembled WGS sequence"/>
</dbReference>
<keyword evidence="2" id="KW-1133">Transmembrane helix</keyword>
<name>A0A3P6U321_LITSI</name>
<organism evidence="4 5">
    <name type="scientific">Litomosoides sigmodontis</name>
    <name type="common">Filarial nematode worm</name>
    <dbReference type="NCBI Taxonomy" id="42156"/>
    <lineage>
        <taxon>Eukaryota</taxon>
        <taxon>Metazoa</taxon>
        <taxon>Ecdysozoa</taxon>
        <taxon>Nematoda</taxon>
        <taxon>Chromadorea</taxon>
        <taxon>Rhabditida</taxon>
        <taxon>Spirurina</taxon>
        <taxon>Spiruromorpha</taxon>
        <taxon>Filarioidea</taxon>
        <taxon>Onchocercidae</taxon>
        <taxon>Litomosoides</taxon>
    </lineage>
</organism>
<evidence type="ECO:0000313" key="4">
    <source>
        <dbReference type="EMBL" id="VDK89293.1"/>
    </source>
</evidence>
<keyword evidence="5" id="KW-1185">Reference proteome</keyword>
<evidence type="ECO:0000313" key="3">
    <source>
        <dbReference type="EMBL" id="VDK89290.1"/>
    </source>
</evidence>
<feature type="compositionally biased region" description="Basic and acidic residues" evidence="1">
    <location>
        <begin position="113"/>
        <end position="124"/>
    </location>
</feature>
<accession>A0A3P6U321</accession>
<evidence type="ECO:0000256" key="2">
    <source>
        <dbReference type="SAM" id="Phobius"/>
    </source>
</evidence>
<keyword evidence="2" id="KW-0472">Membrane</keyword>
<dbReference type="AlphaFoldDB" id="A0A3P6U321"/>
<gene>
    <name evidence="3" type="ORF">NLS_LOCUS9073</name>
    <name evidence="4" type="ORF">NLS_LOCUS9076</name>
</gene>
<evidence type="ECO:0000256" key="1">
    <source>
        <dbReference type="SAM" id="MobiDB-lite"/>
    </source>
</evidence>
<dbReference type="EMBL" id="UYRX01001352">
    <property type="protein sequence ID" value="VDK89293.1"/>
    <property type="molecule type" value="Genomic_DNA"/>
</dbReference>
<protein>
    <submittedName>
        <fullName evidence="4">Uncharacterized protein</fullName>
    </submittedName>
</protein>
<feature type="transmembrane region" description="Helical" evidence="2">
    <location>
        <begin position="33"/>
        <end position="54"/>
    </location>
</feature>
<dbReference type="PANTHER" id="PTHR40288:SF1">
    <property type="entry name" value="EXPERA DOMAIN-CONTAINING PROTEIN"/>
    <property type="match status" value="1"/>
</dbReference>
<dbReference type="PANTHER" id="PTHR40288">
    <property type="entry name" value="PROTEIN CBG16535-RELATED"/>
    <property type="match status" value="1"/>
</dbReference>
<keyword evidence="2" id="KW-0812">Transmembrane</keyword>
<evidence type="ECO:0000313" key="5">
    <source>
        <dbReference type="Proteomes" id="UP000277928"/>
    </source>
</evidence>